<gene>
    <name evidence="2" type="ORF">IV203_037183</name>
</gene>
<dbReference type="EMBL" id="JAGRRH010000009">
    <property type="protein sequence ID" value="KAG7363981.1"/>
    <property type="molecule type" value="Genomic_DNA"/>
</dbReference>
<comment type="caution">
    <text evidence="2">The sequence shown here is derived from an EMBL/GenBank/DDBJ whole genome shotgun (WGS) entry which is preliminary data.</text>
</comment>
<accession>A0A9K3LNG0</accession>
<proteinExistence type="predicted"/>
<reference evidence="2" key="1">
    <citation type="journal article" date="2021" name="Sci. Rep.">
        <title>Diploid genomic architecture of Nitzschia inconspicua, an elite biomass production diatom.</title>
        <authorList>
            <person name="Oliver A."/>
            <person name="Podell S."/>
            <person name="Pinowska A."/>
            <person name="Traller J.C."/>
            <person name="Smith S.R."/>
            <person name="McClure R."/>
            <person name="Beliaev A."/>
            <person name="Bohutskyi P."/>
            <person name="Hill E.A."/>
            <person name="Rabines A."/>
            <person name="Zheng H."/>
            <person name="Allen L.Z."/>
            <person name="Kuo A."/>
            <person name="Grigoriev I.V."/>
            <person name="Allen A.E."/>
            <person name="Hazlebeck D."/>
            <person name="Allen E.E."/>
        </authorList>
    </citation>
    <scope>NUCLEOTIDE SEQUENCE</scope>
    <source>
        <strain evidence="2">Hildebrandi</strain>
    </source>
</reference>
<organism evidence="2 3">
    <name type="scientific">Nitzschia inconspicua</name>
    <dbReference type="NCBI Taxonomy" id="303405"/>
    <lineage>
        <taxon>Eukaryota</taxon>
        <taxon>Sar</taxon>
        <taxon>Stramenopiles</taxon>
        <taxon>Ochrophyta</taxon>
        <taxon>Bacillariophyta</taxon>
        <taxon>Bacillariophyceae</taxon>
        <taxon>Bacillariophycidae</taxon>
        <taxon>Bacillariales</taxon>
        <taxon>Bacillariaceae</taxon>
        <taxon>Nitzschia</taxon>
    </lineage>
</organism>
<sequence>MEIEINFRLDENGRTASTHQQQQQQNEDPRKDGREEEDTSGNGTDSTIPHIDYSYQVTMTNLASSSGKMDDETTQTQTRQAQHQKWLDDLLFDCEISDSGLMPRTFWVPAQGFTPRCTLEEFALNVFHHHVPKDYTYDVANSGAEWWCQIRPSPEKTGRYAMHCPQSPTKNNDDGNNDDSSPEQDPFAQGVSMHVDKDEDLRILTGGTTYIHPHLSTVTYLTNFGSPTMIMNCRVHPLEGTWIVPDETMEGFVSWPAMGKHVSFDGRYLHAAPCNLMEQGSFETQINFTPIENDPKHNKVLGRRHRRVTFLVNIWLNHHPFDVHPFPDTMIDKMSGNNKQERHHLLFSSDSSRGTSCGPIATHTRSVSVSTTIAMEQKESSDKCDHRYDEYTTTKFVWPLGDQSSNERLELQMPLESIRREASIGGNVSIQWKGTNEDVPFRLYWDQCSEQPDGQDGIENGVDNDRSEDPVEEEEVTMTDKEEQHHGRVKRSRLAG</sequence>
<keyword evidence="3" id="KW-1185">Reference proteome</keyword>
<feature type="compositionally biased region" description="Basic residues" evidence="1">
    <location>
        <begin position="487"/>
        <end position="496"/>
    </location>
</feature>
<dbReference type="OrthoDB" id="69177at2759"/>
<evidence type="ECO:0000313" key="3">
    <source>
        <dbReference type="Proteomes" id="UP000693970"/>
    </source>
</evidence>
<name>A0A9K3LNG0_9STRA</name>
<dbReference type="Proteomes" id="UP000693970">
    <property type="component" value="Unassembled WGS sequence"/>
</dbReference>
<evidence type="ECO:0000313" key="2">
    <source>
        <dbReference type="EMBL" id="KAG7363981.1"/>
    </source>
</evidence>
<feature type="region of interest" description="Disordered" evidence="1">
    <location>
        <begin position="160"/>
        <end position="188"/>
    </location>
</feature>
<dbReference type="AlphaFoldDB" id="A0A9K3LNG0"/>
<feature type="region of interest" description="Disordered" evidence="1">
    <location>
        <begin position="1"/>
        <end position="51"/>
    </location>
</feature>
<feature type="compositionally biased region" description="Basic and acidic residues" evidence="1">
    <location>
        <begin position="1"/>
        <end position="13"/>
    </location>
</feature>
<protein>
    <submittedName>
        <fullName evidence="2">Uncharacterized protein</fullName>
    </submittedName>
</protein>
<evidence type="ECO:0000256" key="1">
    <source>
        <dbReference type="SAM" id="MobiDB-lite"/>
    </source>
</evidence>
<reference evidence="2" key="2">
    <citation type="submission" date="2021-04" db="EMBL/GenBank/DDBJ databases">
        <authorList>
            <person name="Podell S."/>
        </authorList>
    </citation>
    <scope>NUCLEOTIDE SEQUENCE</scope>
    <source>
        <strain evidence="2">Hildebrandi</strain>
    </source>
</reference>
<feature type="region of interest" description="Disordered" evidence="1">
    <location>
        <begin position="448"/>
        <end position="496"/>
    </location>
</feature>